<keyword evidence="1" id="KW-0812">Transmembrane</keyword>
<dbReference type="Proteomes" id="UP000691718">
    <property type="component" value="Unassembled WGS sequence"/>
</dbReference>
<comment type="caution">
    <text evidence="2">The sequence shown here is derived from an EMBL/GenBank/DDBJ whole genome shotgun (WGS) entry which is preliminary data.</text>
</comment>
<dbReference type="EMBL" id="CAJQZP010000741">
    <property type="protein sequence ID" value="CAG4982112.1"/>
    <property type="molecule type" value="Genomic_DNA"/>
</dbReference>
<keyword evidence="1" id="KW-1133">Transmembrane helix</keyword>
<protein>
    <submittedName>
        <fullName evidence="2">(apollo) hypothetical protein</fullName>
    </submittedName>
</protein>
<evidence type="ECO:0000313" key="2">
    <source>
        <dbReference type="EMBL" id="CAG4982112.1"/>
    </source>
</evidence>
<evidence type="ECO:0000313" key="3">
    <source>
        <dbReference type="Proteomes" id="UP000691718"/>
    </source>
</evidence>
<organism evidence="2 3">
    <name type="scientific">Parnassius apollo</name>
    <name type="common">Apollo butterfly</name>
    <name type="synonym">Papilio apollo</name>
    <dbReference type="NCBI Taxonomy" id="110799"/>
    <lineage>
        <taxon>Eukaryota</taxon>
        <taxon>Metazoa</taxon>
        <taxon>Ecdysozoa</taxon>
        <taxon>Arthropoda</taxon>
        <taxon>Hexapoda</taxon>
        <taxon>Insecta</taxon>
        <taxon>Pterygota</taxon>
        <taxon>Neoptera</taxon>
        <taxon>Endopterygota</taxon>
        <taxon>Lepidoptera</taxon>
        <taxon>Glossata</taxon>
        <taxon>Ditrysia</taxon>
        <taxon>Papilionoidea</taxon>
        <taxon>Papilionidae</taxon>
        <taxon>Parnassiinae</taxon>
        <taxon>Parnassini</taxon>
        <taxon>Parnassius</taxon>
        <taxon>Parnassius</taxon>
    </lineage>
</organism>
<feature type="transmembrane region" description="Helical" evidence="1">
    <location>
        <begin position="339"/>
        <end position="355"/>
    </location>
</feature>
<keyword evidence="3" id="KW-1185">Reference proteome</keyword>
<sequence length="358" mass="39713">MGHSACAARRSSMYMAGACSACRSARNAAPHTRSAVPASLAPHVHLLVAYVPQLDGAQCVRGEALQHVHGGRVQRVPLGPQRRASHTQRRARQPRAAHHLLVAYVPQLDGAQCVRGEALQHVHGGRVQRVPLGPQRRASHTQRRARKPRAANHLLVAYVPQLYGAQCVRGEALQHVHGGHVQRVPLGRQRRASHTQRRARQPRAAHHLLVAYVPKLYGAQCVRGEALQHLHGGRVQHVPLGPQRRAAHTQRRARQPRAAHHLLVAYVPQLDGAQCVRGEALQHVHGGRVQRVPLGPQRRTAHTQRRARQPRAAHHLLVALAAPETTYTPRLLYSIHEQTITPCFTLITLVIFLIFDRI</sequence>
<keyword evidence="1" id="KW-0472">Membrane</keyword>
<dbReference type="AlphaFoldDB" id="A0A8S3WVX0"/>
<proteinExistence type="predicted"/>
<evidence type="ECO:0000256" key="1">
    <source>
        <dbReference type="SAM" id="Phobius"/>
    </source>
</evidence>
<name>A0A8S3WVX0_PARAO</name>
<gene>
    <name evidence="2" type="ORF">PAPOLLO_LOCUS10373</name>
</gene>
<accession>A0A8S3WVX0</accession>
<reference evidence="2" key="1">
    <citation type="submission" date="2021-04" db="EMBL/GenBank/DDBJ databases">
        <authorList>
            <person name="Tunstrom K."/>
        </authorList>
    </citation>
    <scope>NUCLEOTIDE SEQUENCE</scope>
</reference>